<sequence>MSNSVLPDSIDFARTHLALTPSIVGPQETTTLNGHIANVGLHAAEPQIQVLVDGSFYTQEYPGIIQELDTAGFELEIGPFISGFHTILAVLNTEGDTNDINDQASVMLGVQYEEQSIVLNEFIPRPAAGFPEFVELVNIGDAAIDLLGWRVTDSHTGENYSLNSAAIDSGGYVVVAADSTLLDSVPDLVPYLVPAGGFPSLNNSGDQIRIFDPFETLIDSLEYTTAWEIIQ</sequence>
<evidence type="ECO:0000259" key="1">
    <source>
        <dbReference type="PROSITE" id="PS51841"/>
    </source>
</evidence>
<dbReference type="InterPro" id="IPR036415">
    <property type="entry name" value="Lamin_tail_dom_sf"/>
</dbReference>
<dbReference type="EMBL" id="UINC01224757">
    <property type="protein sequence ID" value="SVE54518.1"/>
    <property type="molecule type" value="Genomic_DNA"/>
</dbReference>
<dbReference type="AlphaFoldDB" id="A0A383EEJ8"/>
<dbReference type="Pfam" id="PF00932">
    <property type="entry name" value="LTD"/>
    <property type="match status" value="1"/>
</dbReference>
<dbReference type="InterPro" id="IPR001322">
    <property type="entry name" value="Lamin_tail_dom"/>
</dbReference>
<evidence type="ECO:0000313" key="2">
    <source>
        <dbReference type="EMBL" id="SVE54518.1"/>
    </source>
</evidence>
<proteinExistence type="predicted"/>
<reference evidence="2" key="1">
    <citation type="submission" date="2018-05" db="EMBL/GenBank/DDBJ databases">
        <authorList>
            <person name="Lanie J.A."/>
            <person name="Ng W.-L."/>
            <person name="Kazmierczak K.M."/>
            <person name="Andrzejewski T.M."/>
            <person name="Davidsen T.M."/>
            <person name="Wayne K.J."/>
            <person name="Tettelin H."/>
            <person name="Glass J.I."/>
            <person name="Rusch D."/>
            <person name="Podicherti R."/>
            <person name="Tsui H.-C.T."/>
            <person name="Winkler M.E."/>
        </authorList>
    </citation>
    <scope>NUCLEOTIDE SEQUENCE</scope>
</reference>
<dbReference type="PROSITE" id="PS51841">
    <property type="entry name" value="LTD"/>
    <property type="match status" value="1"/>
</dbReference>
<feature type="domain" description="LTD" evidence="1">
    <location>
        <begin position="110"/>
        <end position="225"/>
    </location>
</feature>
<protein>
    <recommendedName>
        <fullName evidence="1">LTD domain-containing protein</fullName>
    </recommendedName>
</protein>
<gene>
    <name evidence="2" type="ORF">METZ01_LOCUS507372</name>
</gene>
<organism evidence="2">
    <name type="scientific">marine metagenome</name>
    <dbReference type="NCBI Taxonomy" id="408172"/>
    <lineage>
        <taxon>unclassified sequences</taxon>
        <taxon>metagenomes</taxon>
        <taxon>ecological metagenomes</taxon>
    </lineage>
</organism>
<dbReference type="SUPFAM" id="SSF74853">
    <property type="entry name" value="Lamin A/C globular tail domain"/>
    <property type="match status" value="1"/>
</dbReference>
<feature type="non-terminal residue" evidence="2">
    <location>
        <position position="231"/>
    </location>
</feature>
<name>A0A383EEJ8_9ZZZZ</name>
<accession>A0A383EEJ8</accession>